<dbReference type="AlphaFoldDB" id="A0A0G3BJ92"/>
<gene>
    <name evidence="1" type="ORF">AAW51_2828</name>
</gene>
<protein>
    <submittedName>
        <fullName evidence="1">Uncharacterized protein</fullName>
    </submittedName>
</protein>
<dbReference type="KEGG" id="pbh:AAW51_2828"/>
<organism evidence="1 2">
    <name type="scientific">Caldimonas brevitalea</name>
    <dbReference type="NCBI Taxonomy" id="413882"/>
    <lineage>
        <taxon>Bacteria</taxon>
        <taxon>Pseudomonadati</taxon>
        <taxon>Pseudomonadota</taxon>
        <taxon>Betaproteobacteria</taxon>
        <taxon>Burkholderiales</taxon>
        <taxon>Sphaerotilaceae</taxon>
        <taxon>Caldimonas</taxon>
    </lineage>
</organism>
<keyword evidence="2" id="KW-1185">Reference proteome</keyword>
<sequence>MNTEREVEERLVRIGSIIDQAADVCEADPSVPQEVKDCVRQLDEESDEAKYEYLLENDRYAIGDHLSDLEDLINEARQACERSEGVNPALGNAIAEAGREVGELRQRLH</sequence>
<evidence type="ECO:0000313" key="1">
    <source>
        <dbReference type="EMBL" id="AKJ29519.1"/>
    </source>
</evidence>
<dbReference type="RefSeq" id="WP_047195116.1">
    <property type="nucleotide sequence ID" value="NZ_CP011371.1"/>
</dbReference>
<proteinExistence type="predicted"/>
<dbReference type="OrthoDB" id="8926298at2"/>
<dbReference type="Proteomes" id="UP000035352">
    <property type="component" value="Chromosome"/>
</dbReference>
<accession>A0A0G3BJ92</accession>
<name>A0A0G3BJ92_9BURK</name>
<evidence type="ECO:0000313" key="2">
    <source>
        <dbReference type="Proteomes" id="UP000035352"/>
    </source>
</evidence>
<reference evidence="1 2" key="1">
    <citation type="submission" date="2015-05" db="EMBL/GenBank/DDBJ databases">
        <authorList>
            <person name="Tang B."/>
            <person name="Yu Y."/>
        </authorList>
    </citation>
    <scope>NUCLEOTIDE SEQUENCE [LARGE SCALE GENOMIC DNA]</scope>
    <source>
        <strain evidence="1 2">DSM 7029</strain>
    </source>
</reference>
<dbReference type="EMBL" id="CP011371">
    <property type="protein sequence ID" value="AKJ29519.1"/>
    <property type="molecule type" value="Genomic_DNA"/>
</dbReference>